<evidence type="ECO:0000256" key="3">
    <source>
        <dbReference type="SAM" id="Phobius"/>
    </source>
</evidence>
<feature type="transmembrane region" description="Helical" evidence="3">
    <location>
        <begin position="12"/>
        <end position="33"/>
    </location>
</feature>
<dbReference type="InterPro" id="IPR004358">
    <property type="entry name" value="Sig_transdc_His_kin-like_C"/>
</dbReference>
<keyword evidence="3" id="KW-0812">Transmembrane</keyword>
<keyword evidence="3" id="KW-0472">Membrane</keyword>
<dbReference type="OrthoDB" id="1931120at2"/>
<proteinExistence type="predicted"/>
<dbReference type="PANTHER" id="PTHR43065">
    <property type="entry name" value="SENSOR HISTIDINE KINASE"/>
    <property type="match status" value="1"/>
</dbReference>
<comment type="caution">
    <text evidence="5">The sequence shown here is derived from an EMBL/GenBank/DDBJ whole genome shotgun (WGS) entry which is preliminary data.</text>
</comment>
<evidence type="ECO:0000313" key="5">
    <source>
        <dbReference type="EMBL" id="KWV11655.1"/>
    </source>
</evidence>
<feature type="transmembrane region" description="Helical" evidence="3">
    <location>
        <begin position="39"/>
        <end position="55"/>
    </location>
</feature>
<keyword evidence="3" id="KW-1133">Transmembrane helix</keyword>
<evidence type="ECO:0000259" key="4">
    <source>
        <dbReference type="PROSITE" id="PS50109"/>
    </source>
</evidence>
<evidence type="ECO:0000313" key="6">
    <source>
        <dbReference type="Proteomes" id="UP000055854"/>
    </source>
</evidence>
<protein>
    <recommendedName>
        <fullName evidence="2">histidine kinase</fullName>
        <ecNumber evidence="2">2.7.13.3</ecNumber>
    </recommendedName>
</protein>
<keyword evidence="5" id="KW-0808">Transferase</keyword>
<reference evidence="5 6" key="1">
    <citation type="submission" date="2015-11" db="EMBL/GenBank/DDBJ databases">
        <title>Long Read and Single Molecule DNA Sequencing Simplifies Genome Assembly and TAL Effector Gene Analysis of Xanthomonas translucens.</title>
        <authorList>
            <person name="Peng Z."/>
            <person name="Hu Y."/>
            <person name="Xie J."/>
            <person name="Potnis N."/>
            <person name="Akhunova A."/>
            <person name="Jones J."/>
            <person name="Liu Z."/>
            <person name="White F."/>
            <person name="Liu S."/>
        </authorList>
    </citation>
    <scope>NUCLEOTIDE SEQUENCE [LARGE SCALE GENOMIC DNA]</scope>
    <source>
        <strain evidence="5 6">B1</strain>
    </source>
</reference>
<evidence type="ECO:0000256" key="2">
    <source>
        <dbReference type="ARBA" id="ARBA00012438"/>
    </source>
</evidence>
<dbReference type="Gene3D" id="3.30.565.10">
    <property type="entry name" value="Histidine kinase-like ATPase, C-terminal domain"/>
    <property type="match status" value="1"/>
</dbReference>
<dbReference type="SMART" id="SM00387">
    <property type="entry name" value="HATPase_c"/>
    <property type="match status" value="1"/>
</dbReference>
<dbReference type="SUPFAM" id="SSF47384">
    <property type="entry name" value="Homodimeric domain of signal transducing histidine kinase"/>
    <property type="match status" value="1"/>
</dbReference>
<name>A0A109HGD3_XANCT</name>
<dbReference type="Pfam" id="PF02518">
    <property type="entry name" value="HATPase_c"/>
    <property type="match status" value="1"/>
</dbReference>
<dbReference type="InterPro" id="IPR036097">
    <property type="entry name" value="HisK_dim/P_sf"/>
</dbReference>
<dbReference type="InterPro" id="IPR005467">
    <property type="entry name" value="His_kinase_dom"/>
</dbReference>
<dbReference type="InterPro" id="IPR036890">
    <property type="entry name" value="HATPase_C_sf"/>
</dbReference>
<organism evidence="5 6">
    <name type="scientific">Xanthomonas campestris pv. translucens</name>
    <dbReference type="NCBI Taxonomy" id="343"/>
    <lineage>
        <taxon>Bacteria</taxon>
        <taxon>Pseudomonadati</taxon>
        <taxon>Pseudomonadota</taxon>
        <taxon>Gammaproteobacteria</taxon>
        <taxon>Lysobacterales</taxon>
        <taxon>Lysobacteraceae</taxon>
        <taxon>Xanthomonas</taxon>
        <taxon>Xanthomonas translucens group</taxon>
    </lineage>
</organism>
<dbReference type="RefSeq" id="WP_060748591.1">
    <property type="nucleotide sequence ID" value="NZ_LNTA01000271.1"/>
</dbReference>
<feature type="domain" description="Histidine kinase" evidence="4">
    <location>
        <begin position="244"/>
        <end position="450"/>
    </location>
</feature>
<dbReference type="GO" id="GO:0000155">
    <property type="term" value="F:phosphorelay sensor kinase activity"/>
    <property type="evidence" value="ECO:0007669"/>
    <property type="project" value="InterPro"/>
</dbReference>
<sequence>MKLQRSFTVGLFLRLLPVLALAAAMPWLLAYWMDRGWEVVSFSALLLLALMWWTLRRATAPMRSLFRALAGTVSSYRDGEYNFGVHWRGDDELGEMVAAHRQLGDILREQRQGLAQRELMLDTIVQNTPVAMLLTSNGGDGLRRVVFSNLAARKLLHGGWKLEGQRLDDLLLGMPPALREAVARGGDSLFTIDDDEDPEEEQVYHLSRRRFRLNGRPHELLLIRLLTAELRRQEVHTWKKVIRVISHELNNSLAPIASLAHSGAELVRRQKVERLEEVFGTIEERARHLEGFIRGYARFAKLPQPQPQLQTVHWAQFLGGLQQQIPFALELEAHELHSRVDPAQLQQALLNPVKNAHESSPEGQAPADSVRIRVSTRPEWLRIEVLDRGSGMNEAVLHNALMPFYSTKRNGTGLGLALTREIVEAHGGRLSLQNRDEGGLCVAVQLPLGSSG</sequence>
<dbReference type="Proteomes" id="UP000055854">
    <property type="component" value="Unassembled WGS sequence"/>
</dbReference>
<dbReference type="EMBL" id="LNTA01000271">
    <property type="protein sequence ID" value="KWV11655.1"/>
    <property type="molecule type" value="Genomic_DNA"/>
</dbReference>
<comment type="catalytic activity">
    <reaction evidence="1">
        <text>ATP + protein L-histidine = ADP + protein N-phospho-L-histidine.</text>
        <dbReference type="EC" id="2.7.13.3"/>
    </reaction>
</comment>
<dbReference type="PRINTS" id="PR00344">
    <property type="entry name" value="BCTRLSENSOR"/>
</dbReference>
<gene>
    <name evidence="5" type="ORF">ATB53_05870</name>
</gene>
<evidence type="ECO:0000256" key="1">
    <source>
        <dbReference type="ARBA" id="ARBA00000085"/>
    </source>
</evidence>
<dbReference type="PROSITE" id="PS50109">
    <property type="entry name" value="HIS_KIN"/>
    <property type="match status" value="1"/>
</dbReference>
<dbReference type="SUPFAM" id="SSF55874">
    <property type="entry name" value="ATPase domain of HSP90 chaperone/DNA topoisomerase II/histidine kinase"/>
    <property type="match status" value="1"/>
</dbReference>
<dbReference type="EC" id="2.7.13.3" evidence="2"/>
<accession>A0A109HGD3</accession>
<dbReference type="Gene3D" id="1.10.287.130">
    <property type="match status" value="1"/>
</dbReference>
<keyword evidence="5" id="KW-0418">Kinase</keyword>
<dbReference type="InterPro" id="IPR003594">
    <property type="entry name" value="HATPase_dom"/>
</dbReference>
<dbReference type="AlphaFoldDB" id="A0A109HGD3"/>
<dbReference type="PANTHER" id="PTHR43065:SF51">
    <property type="entry name" value="HISTIDINE KINASE"/>
    <property type="match status" value="1"/>
</dbReference>